<organism evidence="1 2">
    <name type="scientific">Paenibacillus hodogayensis</name>
    <dbReference type="NCBI Taxonomy" id="279208"/>
    <lineage>
        <taxon>Bacteria</taxon>
        <taxon>Bacillati</taxon>
        <taxon>Bacillota</taxon>
        <taxon>Bacilli</taxon>
        <taxon>Bacillales</taxon>
        <taxon>Paenibacillaceae</taxon>
        <taxon>Paenibacillus</taxon>
    </lineage>
</organism>
<sequence length="26" mass="2892">MRAAEAGKHVVCEKPLAIRESIRNRG</sequence>
<dbReference type="InterPro" id="IPR036291">
    <property type="entry name" value="NAD(P)-bd_dom_sf"/>
</dbReference>
<dbReference type="Proteomes" id="UP001589619">
    <property type="component" value="Unassembled WGS sequence"/>
</dbReference>
<keyword evidence="2" id="KW-1185">Reference proteome</keyword>
<evidence type="ECO:0008006" key="3">
    <source>
        <dbReference type="Google" id="ProtNLM"/>
    </source>
</evidence>
<dbReference type="RefSeq" id="WP_379120862.1">
    <property type="nucleotide sequence ID" value="NZ_BAAAYO010000021.1"/>
</dbReference>
<evidence type="ECO:0000313" key="1">
    <source>
        <dbReference type="EMBL" id="MFB9756332.1"/>
    </source>
</evidence>
<reference evidence="1 2" key="1">
    <citation type="submission" date="2024-09" db="EMBL/GenBank/DDBJ databases">
        <authorList>
            <person name="Sun Q."/>
            <person name="Mori K."/>
        </authorList>
    </citation>
    <scope>NUCLEOTIDE SEQUENCE [LARGE SCALE GENOMIC DNA]</scope>
    <source>
        <strain evidence="1 2">JCM 12520</strain>
    </source>
</reference>
<protein>
    <recommendedName>
        <fullName evidence="3">Gfo/Idh/MocA-like oxidoreductase N-terminal domain-containing protein</fullName>
    </recommendedName>
</protein>
<evidence type="ECO:0000313" key="2">
    <source>
        <dbReference type="Proteomes" id="UP001589619"/>
    </source>
</evidence>
<accession>A0ABV5W6Z1</accession>
<comment type="caution">
    <text evidence="1">The sequence shown here is derived from an EMBL/GenBank/DDBJ whole genome shotgun (WGS) entry which is preliminary data.</text>
</comment>
<name>A0ABV5W6Z1_9BACL</name>
<dbReference type="EMBL" id="JBHMAG010000022">
    <property type="protein sequence ID" value="MFB9756332.1"/>
    <property type="molecule type" value="Genomic_DNA"/>
</dbReference>
<proteinExistence type="predicted"/>
<dbReference type="SUPFAM" id="SSF51735">
    <property type="entry name" value="NAD(P)-binding Rossmann-fold domains"/>
    <property type="match status" value="1"/>
</dbReference>
<gene>
    <name evidence="1" type="ORF">ACFFNY_32550</name>
</gene>
<dbReference type="Gene3D" id="3.40.50.720">
    <property type="entry name" value="NAD(P)-binding Rossmann-like Domain"/>
    <property type="match status" value="1"/>
</dbReference>